<accession>A0A2N9F0I8</accession>
<feature type="region of interest" description="Disordered" evidence="1">
    <location>
        <begin position="57"/>
        <end position="88"/>
    </location>
</feature>
<feature type="compositionally biased region" description="Polar residues" evidence="1">
    <location>
        <begin position="59"/>
        <end position="87"/>
    </location>
</feature>
<sequence length="116" mass="13029">MEYMDSLKNYEKVGVPKGAGTDSDDGFDLSRMRRLMVRLGNPQSHFKVPSPTMAKLLDRSSSPSQTDLSHLRSEQTMAKLSDRSPSPSRIDLSHHDFPFLDLGLLVVMMNEYVIAT</sequence>
<name>A0A2N9F0I8_FAGSY</name>
<reference evidence="2" key="1">
    <citation type="submission" date="2018-02" db="EMBL/GenBank/DDBJ databases">
        <authorList>
            <person name="Cohen D.B."/>
            <person name="Kent A.D."/>
        </authorList>
    </citation>
    <scope>NUCLEOTIDE SEQUENCE</scope>
</reference>
<evidence type="ECO:0000313" key="2">
    <source>
        <dbReference type="EMBL" id="SPC80615.1"/>
    </source>
</evidence>
<protein>
    <submittedName>
        <fullName evidence="2">Uncharacterized protein</fullName>
    </submittedName>
</protein>
<gene>
    <name evidence="2" type="ORF">FSB_LOCUS8497</name>
</gene>
<dbReference type="AlphaFoldDB" id="A0A2N9F0I8"/>
<evidence type="ECO:0000256" key="1">
    <source>
        <dbReference type="SAM" id="MobiDB-lite"/>
    </source>
</evidence>
<organism evidence="2">
    <name type="scientific">Fagus sylvatica</name>
    <name type="common">Beechnut</name>
    <dbReference type="NCBI Taxonomy" id="28930"/>
    <lineage>
        <taxon>Eukaryota</taxon>
        <taxon>Viridiplantae</taxon>
        <taxon>Streptophyta</taxon>
        <taxon>Embryophyta</taxon>
        <taxon>Tracheophyta</taxon>
        <taxon>Spermatophyta</taxon>
        <taxon>Magnoliopsida</taxon>
        <taxon>eudicotyledons</taxon>
        <taxon>Gunneridae</taxon>
        <taxon>Pentapetalae</taxon>
        <taxon>rosids</taxon>
        <taxon>fabids</taxon>
        <taxon>Fagales</taxon>
        <taxon>Fagaceae</taxon>
        <taxon>Fagus</taxon>
    </lineage>
</organism>
<proteinExistence type="predicted"/>
<dbReference type="EMBL" id="OIVN01000459">
    <property type="protein sequence ID" value="SPC80615.1"/>
    <property type="molecule type" value="Genomic_DNA"/>
</dbReference>